<feature type="region of interest" description="Disordered" evidence="1">
    <location>
        <begin position="357"/>
        <end position="382"/>
    </location>
</feature>
<dbReference type="VEuPathDB" id="FungiDB:SMAC_04044"/>
<feature type="compositionally biased region" description="Basic and acidic residues" evidence="1">
    <location>
        <begin position="305"/>
        <end position="317"/>
    </location>
</feature>
<name>A0A8S8ZU53_SORMA</name>
<evidence type="ECO:0000313" key="3">
    <source>
        <dbReference type="Proteomes" id="UP000433876"/>
    </source>
</evidence>
<feature type="region of interest" description="Disordered" evidence="1">
    <location>
        <begin position="437"/>
        <end position="458"/>
    </location>
</feature>
<feature type="compositionally biased region" description="Polar residues" evidence="1">
    <location>
        <begin position="441"/>
        <end position="452"/>
    </location>
</feature>
<feature type="compositionally biased region" description="Low complexity" evidence="1">
    <location>
        <begin position="368"/>
        <end position="378"/>
    </location>
</feature>
<gene>
    <name evidence="2" type="ORF">SMACR_04044</name>
</gene>
<organism evidence="2 3">
    <name type="scientific">Sordaria macrospora</name>
    <dbReference type="NCBI Taxonomy" id="5147"/>
    <lineage>
        <taxon>Eukaryota</taxon>
        <taxon>Fungi</taxon>
        <taxon>Dikarya</taxon>
        <taxon>Ascomycota</taxon>
        <taxon>Pezizomycotina</taxon>
        <taxon>Sordariomycetes</taxon>
        <taxon>Sordariomycetidae</taxon>
        <taxon>Sordariales</taxon>
        <taxon>Sordariaceae</taxon>
        <taxon>Sordaria</taxon>
    </lineage>
</organism>
<protein>
    <submittedName>
        <fullName evidence="2">Uncharacterized protein</fullName>
    </submittedName>
</protein>
<dbReference type="EMBL" id="NMPR01000035">
    <property type="protein sequence ID" value="KAA8633583.1"/>
    <property type="molecule type" value="Genomic_DNA"/>
</dbReference>
<accession>A0A8S8ZU53</accession>
<feature type="compositionally biased region" description="Basic and acidic residues" evidence="1">
    <location>
        <begin position="509"/>
        <end position="525"/>
    </location>
</feature>
<feature type="region of interest" description="Disordered" evidence="1">
    <location>
        <begin position="305"/>
        <end position="325"/>
    </location>
</feature>
<dbReference type="PANTHER" id="PTHR36223:SF1">
    <property type="entry name" value="TRANSCRIPTION ELONGATION FACTOR EAF N-TERMINAL DOMAIN-CONTAINING PROTEIN"/>
    <property type="match status" value="1"/>
</dbReference>
<reference evidence="2 3" key="1">
    <citation type="submission" date="2017-07" db="EMBL/GenBank/DDBJ databases">
        <title>Genome sequence of the Sordaria macrospora wild type strain R19027.</title>
        <authorList>
            <person name="Nowrousian M."/>
            <person name="Teichert I."/>
            <person name="Kueck U."/>
        </authorList>
    </citation>
    <scope>NUCLEOTIDE SEQUENCE [LARGE SCALE GENOMIC DNA]</scope>
    <source>
        <strain evidence="2 3">R19027</strain>
        <tissue evidence="2">Mycelium</tissue>
    </source>
</reference>
<dbReference type="Proteomes" id="UP000433876">
    <property type="component" value="Unassembled WGS sequence"/>
</dbReference>
<feature type="region of interest" description="Disordered" evidence="1">
    <location>
        <begin position="480"/>
        <end position="586"/>
    </location>
</feature>
<feature type="compositionally biased region" description="Polar residues" evidence="1">
    <location>
        <begin position="37"/>
        <end position="48"/>
    </location>
</feature>
<feature type="region of interest" description="Disordered" evidence="1">
    <location>
        <begin position="26"/>
        <end position="49"/>
    </location>
</feature>
<dbReference type="AlphaFoldDB" id="A0A8S8ZU53"/>
<comment type="caution">
    <text evidence="2">The sequence shown here is derived from an EMBL/GenBank/DDBJ whole genome shotgun (WGS) entry which is preliminary data.</text>
</comment>
<sequence length="586" mass="65020">MPCLRGIEVSLVTGSSDECIPEFPHPEGSSARLISSHGGSTKQESISTRKAGPTIATYIPSVPGHCFAIKYHLNVVPPSPCKHIVFKLFLNGRAITTWGIDPTEKQHGTVVKSLWAPGPSYNGQAGLECRNFVFLPGQETRSPAEDGGLIEVKVFRARDRKAQAPRLEEFHPQKNYGIASPSIGLVDLPQEARYYVWHLIDPKDLPFATFRFHYRSWESLEQLNLIPPREFEFVRSLSTNVLSRSTTMEFAEGMLRHVDDSQATLFTKNNHGDDSQEALFTKEDHGDEESISLVTTDDYEDKESIFEESKTHGKRGDQPNYSLGSPPIVFPLSSLSGNIPQPSKALRDAYRDSYLQRPLPELPREEPSVVPRRSSESSAASICPSLTPSLKKLVDDGAFDDDAAFEIGVARTVTLSNPNSFGTPVKKNTRSETLEDISMSDYATSPASTSEYYPSKALSPGRYLPTTGSSFDLGLEGFTLTPQKEDAAPVSQTESDRKVSTKYSMPPCHKSEQDLSRVTRLRLSESEWMSRTPSPLEGEQANTARRLWSPPPSTSARTGRFLGFRKKSSESPEEEEVRSRVVGNWI</sequence>
<evidence type="ECO:0000256" key="1">
    <source>
        <dbReference type="SAM" id="MobiDB-lite"/>
    </source>
</evidence>
<evidence type="ECO:0000313" key="2">
    <source>
        <dbReference type="EMBL" id="KAA8633583.1"/>
    </source>
</evidence>
<dbReference type="PANTHER" id="PTHR36223">
    <property type="entry name" value="BETA-LACTAMASE-TYPE TRANSPEPTIDASE FOLD DOMAIN CONTAINING PROTEIN"/>
    <property type="match status" value="1"/>
</dbReference>
<proteinExistence type="predicted"/>